<evidence type="ECO:0000313" key="1">
    <source>
        <dbReference type="EMBL" id="MDC7675376.1"/>
    </source>
</evidence>
<organism evidence="1 2">
    <name type="scientific">Asticcacaulis machinosus</name>
    <dbReference type="NCBI Taxonomy" id="2984211"/>
    <lineage>
        <taxon>Bacteria</taxon>
        <taxon>Pseudomonadati</taxon>
        <taxon>Pseudomonadota</taxon>
        <taxon>Alphaproteobacteria</taxon>
        <taxon>Caulobacterales</taxon>
        <taxon>Caulobacteraceae</taxon>
        <taxon>Asticcacaulis</taxon>
    </lineage>
</organism>
<comment type="caution">
    <text evidence="1">The sequence shown here is derived from an EMBL/GenBank/DDBJ whole genome shotgun (WGS) entry which is preliminary data.</text>
</comment>
<sequence length="168" mass="17168">MSTSAQRTIDLAVRAATECKSIRTLLNGNSADLSMLTTTAKTSLVAALNELKANLDTVAASIGAQIDDAAVASTSKTWSVTKISNQIAAAVNSVISSAPGALDTLDELAAALGDDANFAANITTALSNRLRIDIPNQGLTAQQKLNGCTNLGIGDPDTNFVTSFEGGL</sequence>
<dbReference type="Proteomes" id="UP001218579">
    <property type="component" value="Unassembled WGS sequence"/>
</dbReference>
<dbReference type="RefSeq" id="WP_272743683.1">
    <property type="nucleotide sequence ID" value="NZ_JAQQKV010000001.1"/>
</dbReference>
<dbReference type="EMBL" id="JAQQKV010000001">
    <property type="protein sequence ID" value="MDC7675376.1"/>
    <property type="molecule type" value="Genomic_DNA"/>
</dbReference>
<name>A0ABT5HGJ4_9CAUL</name>
<protein>
    <submittedName>
        <fullName evidence="1">Uncharacterized protein</fullName>
    </submittedName>
</protein>
<evidence type="ECO:0000313" key="2">
    <source>
        <dbReference type="Proteomes" id="UP001218579"/>
    </source>
</evidence>
<reference evidence="1 2" key="1">
    <citation type="submission" date="2023-01" db="EMBL/GenBank/DDBJ databases">
        <title>Novel species of the genus Asticcacaulis isolated from rivers.</title>
        <authorList>
            <person name="Lu H."/>
        </authorList>
    </citation>
    <scope>NUCLEOTIDE SEQUENCE [LARGE SCALE GENOMIC DNA]</scope>
    <source>
        <strain evidence="1 2">LKC15W</strain>
    </source>
</reference>
<accession>A0ABT5HGJ4</accession>
<keyword evidence="2" id="KW-1185">Reference proteome</keyword>
<proteinExistence type="predicted"/>
<gene>
    <name evidence="1" type="ORF">PQU98_04495</name>
</gene>